<dbReference type="Proteomes" id="UP000214566">
    <property type="component" value="Unassembled WGS sequence"/>
</dbReference>
<sequence length="279" mass="30635">MPPTKSCIDGLAPRGTAWYYATLHLGAQPRHDLLVLQAWWRAVRDIPFSVSEPDVAAAKLAWWEAQVRQSGASQPDHPLLRALLPALRAAAVPPEQLLQPLAQVRDTLQQSRWLDWQGVQAHLDNGPGQVARVACMLTGQTSAAALDYAGSLGTALALVGMVRDIGRDVRRGMILFPVDALAAHGVKARQLLAREDCGELRALLRQTAAKARDALLAAEARRPRDMGRAALPGIALTHMALALLREMEREDYALLGQRISLAPTRLLWASWRAKWMTPR</sequence>
<dbReference type="Pfam" id="PF00494">
    <property type="entry name" value="SQS_PSY"/>
    <property type="match status" value="1"/>
</dbReference>
<keyword evidence="2" id="KW-1185">Reference proteome</keyword>
<organism evidence="1 2">
    <name type="scientific">Thiomonas delicata</name>
    <name type="common">Thiomonas cuprina</name>
    <dbReference type="NCBI Taxonomy" id="364030"/>
    <lineage>
        <taxon>Bacteria</taxon>
        <taxon>Pseudomonadati</taxon>
        <taxon>Pseudomonadota</taxon>
        <taxon>Betaproteobacteria</taxon>
        <taxon>Burkholderiales</taxon>
        <taxon>Thiomonas</taxon>
    </lineage>
</organism>
<dbReference type="PANTHER" id="PTHR31480">
    <property type="entry name" value="BIFUNCTIONAL LYCOPENE CYCLASE/PHYTOENE SYNTHASE"/>
    <property type="match status" value="1"/>
</dbReference>
<dbReference type="OrthoDB" id="9807580at2"/>
<dbReference type="InterPro" id="IPR002060">
    <property type="entry name" value="Squ/phyt_synthse"/>
</dbReference>
<dbReference type="AlphaFoldDB" id="A0A238D6S5"/>
<dbReference type="EMBL" id="FLMQ01000056">
    <property type="protein sequence ID" value="SBP89048.1"/>
    <property type="molecule type" value="Genomic_DNA"/>
</dbReference>
<reference evidence="1 2" key="1">
    <citation type="submission" date="2016-06" db="EMBL/GenBank/DDBJ databases">
        <authorList>
            <person name="Kjaerup R.B."/>
            <person name="Dalgaard T.S."/>
            <person name="Juul-Madsen H.R."/>
        </authorList>
    </citation>
    <scope>NUCLEOTIDE SEQUENCE [LARGE SCALE GENOMIC DNA]</scope>
    <source>
        <strain evidence="1 2">DSM 16361</strain>
    </source>
</reference>
<name>A0A238D6S5_THIDL</name>
<gene>
    <name evidence="1" type="ORF">THIARS_70668</name>
</gene>
<dbReference type="Gene3D" id="1.10.600.10">
    <property type="entry name" value="Farnesyl Diphosphate Synthase"/>
    <property type="match status" value="1"/>
</dbReference>
<evidence type="ECO:0000313" key="1">
    <source>
        <dbReference type="EMBL" id="SBP89048.1"/>
    </source>
</evidence>
<protein>
    <submittedName>
        <fullName evidence="1">Putative Terpenoid synthase</fullName>
    </submittedName>
</protein>
<dbReference type="InterPro" id="IPR008949">
    <property type="entry name" value="Isoprenoid_synthase_dom_sf"/>
</dbReference>
<proteinExistence type="predicted"/>
<accession>A0A238D6S5</accession>
<dbReference type="SUPFAM" id="SSF48576">
    <property type="entry name" value="Terpenoid synthases"/>
    <property type="match status" value="1"/>
</dbReference>
<dbReference type="RefSeq" id="WP_094161260.1">
    <property type="nucleotide sequence ID" value="NZ_LT592171.1"/>
</dbReference>
<evidence type="ECO:0000313" key="2">
    <source>
        <dbReference type="Proteomes" id="UP000214566"/>
    </source>
</evidence>
<dbReference type="GO" id="GO:0016765">
    <property type="term" value="F:transferase activity, transferring alkyl or aryl (other than methyl) groups"/>
    <property type="evidence" value="ECO:0007669"/>
    <property type="project" value="UniProtKB-ARBA"/>
</dbReference>